<proteinExistence type="predicted"/>
<sequence>MLMRNPDYQIHAALEIEPSHLDERDLQDHTPRESLLGHIVVFMMFLIAILLRSLTS</sequence>
<dbReference type="EMBL" id="FXUG01000001">
    <property type="protein sequence ID" value="SMP39017.1"/>
    <property type="molecule type" value="Genomic_DNA"/>
</dbReference>
<dbReference type="Proteomes" id="UP001158067">
    <property type="component" value="Unassembled WGS sequence"/>
</dbReference>
<feature type="transmembrane region" description="Helical" evidence="1">
    <location>
        <begin position="35"/>
        <end position="54"/>
    </location>
</feature>
<comment type="caution">
    <text evidence="2">The sequence shown here is derived from an EMBL/GenBank/DDBJ whole genome shotgun (WGS) entry which is preliminary data.</text>
</comment>
<keyword evidence="1" id="KW-0472">Membrane</keyword>
<gene>
    <name evidence="2" type="ORF">SAMN06265222_101234</name>
</gene>
<accession>A0ABY1PRP6</accession>
<dbReference type="RefSeq" id="WP_283430488.1">
    <property type="nucleotide sequence ID" value="NZ_FXUG01000001.1"/>
</dbReference>
<organism evidence="2 3">
    <name type="scientific">Neorhodopirellula lusitana</name>
    <dbReference type="NCBI Taxonomy" id="445327"/>
    <lineage>
        <taxon>Bacteria</taxon>
        <taxon>Pseudomonadati</taxon>
        <taxon>Planctomycetota</taxon>
        <taxon>Planctomycetia</taxon>
        <taxon>Pirellulales</taxon>
        <taxon>Pirellulaceae</taxon>
        <taxon>Neorhodopirellula</taxon>
    </lineage>
</organism>
<evidence type="ECO:0000313" key="2">
    <source>
        <dbReference type="EMBL" id="SMP39017.1"/>
    </source>
</evidence>
<keyword evidence="1" id="KW-1133">Transmembrane helix</keyword>
<keyword evidence="3" id="KW-1185">Reference proteome</keyword>
<name>A0ABY1PRP6_9BACT</name>
<keyword evidence="1" id="KW-0812">Transmembrane</keyword>
<evidence type="ECO:0000256" key="1">
    <source>
        <dbReference type="SAM" id="Phobius"/>
    </source>
</evidence>
<evidence type="ECO:0000313" key="3">
    <source>
        <dbReference type="Proteomes" id="UP001158067"/>
    </source>
</evidence>
<protein>
    <submittedName>
        <fullName evidence="2">Uncharacterized protein</fullName>
    </submittedName>
</protein>
<reference evidence="2 3" key="1">
    <citation type="submission" date="2017-05" db="EMBL/GenBank/DDBJ databases">
        <authorList>
            <person name="Varghese N."/>
            <person name="Submissions S."/>
        </authorList>
    </citation>
    <scope>NUCLEOTIDE SEQUENCE [LARGE SCALE GENOMIC DNA]</scope>
    <source>
        <strain evidence="2 3">DSM 25457</strain>
    </source>
</reference>